<gene>
    <name evidence="2" type="ORF">EMA8858_02230</name>
</gene>
<dbReference type="EMBL" id="CAKLPY010000002">
    <property type="protein sequence ID" value="CAH0996100.1"/>
    <property type="molecule type" value="Genomic_DNA"/>
</dbReference>
<keyword evidence="1" id="KW-0472">Membrane</keyword>
<sequence>MIETKNSFLKTLHYLSLDVVLGAIISSWMFWKIPVGNDLVDTPSLIILGICTWIIYILDRLLDNLKSEPEDARHQFHFQHQYYLQVTIIILFFIAFIFVFFLPKKVFYFGIYFSVALILYFFILQKQSKSTNFQYYKEIFTSAIYSICIIESAFSTKQKLDWTAYLAGFNFFLLVQQSILIFSFYELQEYPQTKNLAKKLGKTNCTYLILCIIVFIAVSSFTTKENFLQKVFFIETLMAVCSTLIYFFQAKLVINQNYRWLGEMVFWLPLLLIFF</sequence>
<feature type="transmembrane region" description="Helical" evidence="1">
    <location>
        <begin position="106"/>
        <end position="123"/>
    </location>
</feature>
<dbReference type="Proteomes" id="UP000837932">
    <property type="component" value="Unassembled WGS sequence"/>
</dbReference>
<feature type="transmembrane region" description="Helical" evidence="1">
    <location>
        <begin position="12"/>
        <end position="31"/>
    </location>
</feature>
<keyword evidence="1" id="KW-0812">Transmembrane</keyword>
<feature type="transmembrane region" description="Helical" evidence="1">
    <location>
        <begin position="227"/>
        <end position="248"/>
    </location>
</feature>
<evidence type="ECO:0008006" key="4">
    <source>
        <dbReference type="Google" id="ProtNLM"/>
    </source>
</evidence>
<feature type="transmembrane region" description="Helical" evidence="1">
    <location>
        <begin position="82"/>
        <end position="100"/>
    </location>
</feature>
<name>A0ABN8ESX0_9BACT</name>
<evidence type="ECO:0000256" key="1">
    <source>
        <dbReference type="SAM" id="Phobius"/>
    </source>
</evidence>
<feature type="transmembrane region" description="Helical" evidence="1">
    <location>
        <begin position="162"/>
        <end position="185"/>
    </location>
</feature>
<dbReference type="RefSeq" id="WP_238806669.1">
    <property type="nucleotide sequence ID" value="NZ_CAKLPY010000002.1"/>
</dbReference>
<comment type="caution">
    <text evidence="2">The sequence shown here is derived from an EMBL/GenBank/DDBJ whole genome shotgun (WGS) entry which is preliminary data.</text>
</comment>
<evidence type="ECO:0000313" key="2">
    <source>
        <dbReference type="EMBL" id="CAH0996100.1"/>
    </source>
</evidence>
<organism evidence="2 3">
    <name type="scientific">Emticicia aquatica</name>
    <dbReference type="NCBI Taxonomy" id="1681835"/>
    <lineage>
        <taxon>Bacteria</taxon>
        <taxon>Pseudomonadati</taxon>
        <taxon>Bacteroidota</taxon>
        <taxon>Cytophagia</taxon>
        <taxon>Cytophagales</taxon>
        <taxon>Leadbetterellaceae</taxon>
        <taxon>Emticicia</taxon>
    </lineage>
</organism>
<keyword evidence="1" id="KW-1133">Transmembrane helix</keyword>
<evidence type="ECO:0000313" key="3">
    <source>
        <dbReference type="Proteomes" id="UP000837932"/>
    </source>
</evidence>
<reference evidence="2" key="1">
    <citation type="submission" date="2021-12" db="EMBL/GenBank/DDBJ databases">
        <authorList>
            <person name="Rodrigo-Torres L."/>
            <person name="Arahal R. D."/>
            <person name="Lucena T."/>
        </authorList>
    </citation>
    <scope>NUCLEOTIDE SEQUENCE</scope>
    <source>
        <strain evidence="2">CECT 8858</strain>
    </source>
</reference>
<accession>A0ABN8ESX0</accession>
<proteinExistence type="predicted"/>
<protein>
    <recommendedName>
        <fullName evidence="4">UbiA prenyltransferase family protein</fullName>
    </recommendedName>
</protein>
<feature type="transmembrane region" description="Helical" evidence="1">
    <location>
        <begin position="43"/>
        <end position="62"/>
    </location>
</feature>
<feature type="transmembrane region" description="Helical" evidence="1">
    <location>
        <begin position="135"/>
        <end position="156"/>
    </location>
</feature>
<keyword evidence="3" id="KW-1185">Reference proteome</keyword>
<feature type="transmembrane region" description="Helical" evidence="1">
    <location>
        <begin position="205"/>
        <end position="221"/>
    </location>
</feature>